<dbReference type="STRING" id="434131.NRI_0611"/>
<organism evidence="2 3">
    <name type="scientific">Neorickettsia risticii (strain Illinois)</name>
    <dbReference type="NCBI Taxonomy" id="434131"/>
    <lineage>
        <taxon>Bacteria</taxon>
        <taxon>Pseudomonadati</taxon>
        <taxon>Pseudomonadota</taxon>
        <taxon>Alphaproteobacteria</taxon>
        <taxon>Rickettsiales</taxon>
        <taxon>Anaplasmataceae</taxon>
        <taxon>Neorickettsia</taxon>
    </lineage>
</organism>
<evidence type="ECO:0000313" key="2">
    <source>
        <dbReference type="EMBL" id="ACT69588.1"/>
    </source>
</evidence>
<reference evidence="2 3" key="1">
    <citation type="journal article" date="2009" name="Nucleic Acids Res.">
        <title>Analysis of complete genome sequence of Neorickettsia risticii: causative agent of Potomac horse fever.</title>
        <authorList>
            <person name="Lin M."/>
            <person name="Zhang C."/>
            <person name="Gibson K."/>
            <person name="Rikihisa Y."/>
        </authorList>
    </citation>
    <scope>NUCLEOTIDE SEQUENCE [LARGE SCALE GENOMIC DNA]</scope>
    <source>
        <strain evidence="2 3">Illinois</strain>
    </source>
</reference>
<dbReference type="EMBL" id="CP001431">
    <property type="protein sequence ID" value="ACT69588.1"/>
    <property type="molecule type" value="Genomic_DNA"/>
</dbReference>
<accession>C6V5C0</accession>
<dbReference type="Proteomes" id="UP000001627">
    <property type="component" value="Chromosome"/>
</dbReference>
<feature type="compositionally biased region" description="Polar residues" evidence="1">
    <location>
        <begin position="23"/>
        <end position="38"/>
    </location>
</feature>
<evidence type="ECO:0000256" key="1">
    <source>
        <dbReference type="SAM" id="MobiDB-lite"/>
    </source>
</evidence>
<proteinExistence type="predicted"/>
<name>C6V5C0_NEORI</name>
<gene>
    <name evidence="2" type="ordered locus">NRI_0611</name>
</gene>
<dbReference type="HOGENOM" id="CLU_3330626_0_0_5"/>
<feature type="region of interest" description="Disordered" evidence="1">
    <location>
        <begin position="1"/>
        <end position="38"/>
    </location>
</feature>
<dbReference type="AlphaFoldDB" id="C6V5C0"/>
<dbReference type="KEGG" id="nri:NRI_0611"/>
<sequence>MQRSFRNSSKHRPRTIHPDRLESNFSQFSLQGEQLQEE</sequence>
<evidence type="ECO:0000313" key="3">
    <source>
        <dbReference type="Proteomes" id="UP000001627"/>
    </source>
</evidence>
<keyword evidence="3" id="KW-1185">Reference proteome</keyword>
<protein>
    <submittedName>
        <fullName evidence="2">Uncharacterized protein</fullName>
    </submittedName>
</protein>